<dbReference type="InterPro" id="IPR025943">
    <property type="entry name" value="Sigma_54_int_dom_ATP-bd_2"/>
</dbReference>
<feature type="domain" description="Sigma-54 factor interaction" evidence="7">
    <location>
        <begin position="181"/>
        <end position="411"/>
    </location>
</feature>
<dbReference type="Gene3D" id="3.30.450.40">
    <property type="match status" value="1"/>
</dbReference>
<dbReference type="InterPro" id="IPR025944">
    <property type="entry name" value="Sigma_54_int_dom_CS"/>
</dbReference>
<dbReference type="Pfam" id="PF25601">
    <property type="entry name" value="AAA_lid_14"/>
    <property type="match status" value="1"/>
</dbReference>
<dbReference type="Gene3D" id="3.40.50.300">
    <property type="entry name" value="P-loop containing nucleotide triphosphate hydrolases"/>
    <property type="match status" value="1"/>
</dbReference>
<feature type="region of interest" description="Disordered" evidence="6">
    <location>
        <begin position="419"/>
        <end position="442"/>
    </location>
</feature>
<dbReference type="SUPFAM" id="SSF46689">
    <property type="entry name" value="Homeodomain-like"/>
    <property type="match status" value="1"/>
</dbReference>
<dbReference type="InterPro" id="IPR009057">
    <property type="entry name" value="Homeodomain-like_sf"/>
</dbReference>
<proteinExistence type="predicted"/>
<reference evidence="8 9" key="1">
    <citation type="submission" date="2022-11" db="EMBL/GenBank/DDBJ databases">
        <title>Minimal conservation of predation-associated metabolite biosynthetic gene clusters underscores biosynthetic potential of Myxococcota including descriptions for ten novel species: Archangium lansinium sp. nov., Myxococcus landrumus sp. nov., Nannocystis bai.</title>
        <authorList>
            <person name="Ahearne A."/>
            <person name="Stevens C."/>
            <person name="Dowd S."/>
        </authorList>
    </citation>
    <scope>NUCLEOTIDE SEQUENCE [LARGE SCALE GENOMIC DNA]</scope>
    <source>
        <strain evidence="8 9">RJM3</strain>
    </source>
</reference>
<dbReference type="PROSITE" id="PS00688">
    <property type="entry name" value="SIGMA54_INTERACT_3"/>
    <property type="match status" value="1"/>
</dbReference>
<keyword evidence="4" id="KW-0238">DNA-binding</keyword>
<keyword evidence="1" id="KW-0547">Nucleotide-binding</keyword>
<accession>A0ABT5EHC9</accession>
<dbReference type="RefSeq" id="WP_271915079.1">
    <property type="nucleotide sequence ID" value="NZ_JAQNDO010000001.1"/>
</dbReference>
<sequence>MSRLSLLVDLASLLAREVDLDALLGTACERLAQAMFADRATIWLVDAEQGDLVTRVALLPELPALRLPLGRGIAGYVARTGEVVRVDDASTDARFDPTADRATGYTTRSMLVAPIREEARAPVRGVVQLLNKQVGGSFDDEDERYLVALASQLARAFTMTTLRAADGGNPGLVLQGPFNRIVGRSAPITAVYEKIQLAAQTDATVLLRGETGTGKGLFARAIHVNSRRQARPFVTVDCTTLPAQLVESELFGHERGAFTGADRRVPGKVELAEGGTLFLDELGDLPLDIQGKLLRFLQDRTFERVGGRNTMRGDVRVVCATHRDLETAVAEGRFREDLYYRVRVVEIELPPLRTRGREEIEALARHFADVYAQRYSRPSPTFDPAALLAIGSHTWPGNVRELEHWIESAIALAPDGRITPAHLPQRRRPTTISDGRSSGEEEVRLPLHLSLDDAIERYVGSVVAACDGNKTEAARRLGVGRNTIARALSRRHGGGPTSRGPDSLLGGSHSRGDDD</sequence>
<dbReference type="PANTHER" id="PTHR32071">
    <property type="entry name" value="TRANSCRIPTIONAL REGULATORY PROTEIN"/>
    <property type="match status" value="1"/>
</dbReference>
<dbReference type="InterPro" id="IPR025662">
    <property type="entry name" value="Sigma_54_int_dom_ATP-bd_1"/>
</dbReference>
<organism evidence="8 9">
    <name type="scientific">Polyangium mundeleinium</name>
    <dbReference type="NCBI Taxonomy" id="2995306"/>
    <lineage>
        <taxon>Bacteria</taxon>
        <taxon>Pseudomonadati</taxon>
        <taxon>Myxococcota</taxon>
        <taxon>Polyangia</taxon>
        <taxon>Polyangiales</taxon>
        <taxon>Polyangiaceae</taxon>
        <taxon>Polyangium</taxon>
    </lineage>
</organism>
<keyword evidence="3" id="KW-0805">Transcription regulation</keyword>
<dbReference type="InterPro" id="IPR003018">
    <property type="entry name" value="GAF"/>
</dbReference>
<keyword evidence="9" id="KW-1185">Reference proteome</keyword>
<evidence type="ECO:0000313" key="8">
    <source>
        <dbReference type="EMBL" id="MDC0740156.1"/>
    </source>
</evidence>
<evidence type="ECO:0000259" key="7">
    <source>
        <dbReference type="PROSITE" id="PS50045"/>
    </source>
</evidence>
<dbReference type="PROSITE" id="PS50045">
    <property type="entry name" value="SIGMA54_INTERACT_4"/>
    <property type="match status" value="1"/>
</dbReference>
<dbReference type="PROSITE" id="PS00675">
    <property type="entry name" value="SIGMA54_INTERACT_1"/>
    <property type="match status" value="1"/>
</dbReference>
<evidence type="ECO:0000256" key="3">
    <source>
        <dbReference type="ARBA" id="ARBA00023015"/>
    </source>
</evidence>
<comment type="caution">
    <text evidence="8">The sequence shown here is derived from an EMBL/GenBank/DDBJ whole genome shotgun (WGS) entry which is preliminary data.</text>
</comment>
<dbReference type="PANTHER" id="PTHR32071:SF57">
    <property type="entry name" value="C4-DICARBOXYLATE TRANSPORT TRANSCRIPTIONAL REGULATORY PROTEIN DCTD"/>
    <property type="match status" value="1"/>
</dbReference>
<dbReference type="Gene3D" id="1.10.10.60">
    <property type="entry name" value="Homeodomain-like"/>
    <property type="match status" value="1"/>
</dbReference>
<dbReference type="Gene3D" id="1.10.8.60">
    <property type="match status" value="1"/>
</dbReference>
<name>A0ABT5EHC9_9BACT</name>
<feature type="region of interest" description="Disordered" evidence="6">
    <location>
        <begin position="487"/>
        <end position="515"/>
    </location>
</feature>
<dbReference type="InterPro" id="IPR058031">
    <property type="entry name" value="AAA_lid_NorR"/>
</dbReference>
<dbReference type="EMBL" id="JAQNDO010000001">
    <property type="protein sequence ID" value="MDC0740156.1"/>
    <property type="molecule type" value="Genomic_DNA"/>
</dbReference>
<evidence type="ECO:0000256" key="6">
    <source>
        <dbReference type="SAM" id="MobiDB-lite"/>
    </source>
</evidence>
<dbReference type="SMART" id="SM00382">
    <property type="entry name" value="AAA"/>
    <property type="match status" value="1"/>
</dbReference>
<dbReference type="Pfam" id="PF00158">
    <property type="entry name" value="Sigma54_activat"/>
    <property type="match status" value="1"/>
</dbReference>
<dbReference type="InterPro" id="IPR027417">
    <property type="entry name" value="P-loop_NTPase"/>
</dbReference>
<evidence type="ECO:0000256" key="5">
    <source>
        <dbReference type="ARBA" id="ARBA00023163"/>
    </source>
</evidence>
<dbReference type="InterPro" id="IPR029016">
    <property type="entry name" value="GAF-like_dom_sf"/>
</dbReference>
<dbReference type="InterPro" id="IPR002078">
    <property type="entry name" value="Sigma_54_int"/>
</dbReference>
<dbReference type="PROSITE" id="PS00676">
    <property type="entry name" value="SIGMA54_INTERACT_2"/>
    <property type="match status" value="1"/>
</dbReference>
<evidence type="ECO:0000313" key="9">
    <source>
        <dbReference type="Proteomes" id="UP001221411"/>
    </source>
</evidence>
<dbReference type="Pfam" id="PF02954">
    <property type="entry name" value="HTH_8"/>
    <property type="match status" value="1"/>
</dbReference>
<protein>
    <submittedName>
        <fullName evidence="8">Sigma-54-dependent Fis family transcriptional regulator</fullName>
    </submittedName>
</protein>
<evidence type="ECO:0000256" key="4">
    <source>
        <dbReference type="ARBA" id="ARBA00023125"/>
    </source>
</evidence>
<gene>
    <name evidence="8" type="ORF">POL67_02285</name>
</gene>
<dbReference type="CDD" id="cd00009">
    <property type="entry name" value="AAA"/>
    <property type="match status" value="1"/>
</dbReference>
<dbReference type="SMART" id="SM00065">
    <property type="entry name" value="GAF"/>
    <property type="match status" value="1"/>
</dbReference>
<dbReference type="SUPFAM" id="SSF52540">
    <property type="entry name" value="P-loop containing nucleoside triphosphate hydrolases"/>
    <property type="match status" value="1"/>
</dbReference>
<evidence type="ECO:0000256" key="2">
    <source>
        <dbReference type="ARBA" id="ARBA00022840"/>
    </source>
</evidence>
<dbReference type="Pfam" id="PF01590">
    <property type="entry name" value="GAF"/>
    <property type="match status" value="1"/>
</dbReference>
<keyword evidence="5" id="KW-0804">Transcription</keyword>
<dbReference type="InterPro" id="IPR003593">
    <property type="entry name" value="AAA+_ATPase"/>
</dbReference>
<dbReference type="SUPFAM" id="SSF55781">
    <property type="entry name" value="GAF domain-like"/>
    <property type="match status" value="1"/>
</dbReference>
<dbReference type="InterPro" id="IPR002197">
    <property type="entry name" value="HTH_Fis"/>
</dbReference>
<evidence type="ECO:0000256" key="1">
    <source>
        <dbReference type="ARBA" id="ARBA00022741"/>
    </source>
</evidence>
<dbReference type="Proteomes" id="UP001221411">
    <property type="component" value="Unassembled WGS sequence"/>
</dbReference>
<keyword evidence="2" id="KW-0067">ATP-binding</keyword>